<reference evidence="3 4" key="1">
    <citation type="submission" date="2024-12" db="EMBL/GenBank/DDBJ databases">
        <title>The unique morphological basis and parallel evolutionary history of personate flowers in Penstemon.</title>
        <authorList>
            <person name="Depatie T.H."/>
            <person name="Wessinger C.A."/>
        </authorList>
    </citation>
    <scope>NUCLEOTIDE SEQUENCE [LARGE SCALE GENOMIC DNA]</scope>
    <source>
        <strain evidence="3">WTNN_2</strain>
        <tissue evidence="3">Leaf</tissue>
    </source>
</reference>
<feature type="compositionally biased region" description="Basic residues" evidence="2">
    <location>
        <begin position="178"/>
        <end position="189"/>
    </location>
</feature>
<feature type="compositionally biased region" description="Low complexity" evidence="2">
    <location>
        <begin position="300"/>
        <end position="313"/>
    </location>
</feature>
<feature type="region of interest" description="Disordered" evidence="2">
    <location>
        <begin position="163"/>
        <end position="336"/>
    </location>
</feature>
<protein>
    <submittedName>
        <fullName evidence="3">Uncharacterized protein</fullName>
    </submittedName>
</protein>
<organism evidence="3 4">
    <name type="scientific">Penstemon smallii</name>
    <dbReference type="NCBI Taxonomy" id="265156"/>
    <lineage>
        <taxon>Eukaryota</taxon>
        <taxon>Viridiplantae</taxon>
        <taxon>Streptophyta</taxon>
        <taxon>Embryophyta</taxon>
        <taxon>Tracheophyta</taxon>
        <taxon>Spermatophyta</taxon>
        <taxon>Magnoliopsida</taxon>
        <taxon>eudicotyledons</taxon>
        <taxon>Gunneridae</taxon>
        <taxon>Pentapetalae</taxon>
        <taxon>asterids</taxon>
        <taxon>lamiids</taxon>
        <taxon>Lamiales</taxon>
        <taxon>Plantaginaceae</taxon>
        <taxon>Cheloneae</taxon>
        <taxon>Penstemon</taxon>
    </lineage>
</organism>
<dbReference type="PANTHER" id="PTHR33701">
    <property type="entry name" value="TRANSMEMBRANE PROTEIN"/>
    <property type="match status" value="1"/>
</dbReference>
<feature type="compositionally biased region" description="Basic and acidic residues" evidence="2">
    <location>
        <begin position="213"/>
        <end position="228"/>
    </location>
</feature>
<feature type="region of interest" description="Disordered" evidence="2">
    <location>
        <begin position="92"/>
        <end position="120"/>
    </location>
</feature>
<feature type="compositionally biased region" description="Low complexity" evidence="2">
    <location>
        <begin position="168"/>
        <end position="177"/>
    </location>
</feature>
<feature type="compositionally biased region" description="Basic and acidic residues" evidence="2">
    <location>
        <begin position="101"/>
        <end position="113"/>
    </location>
</feature>
<proteinExistence type="predicted"/>
<name>A0ABD3TMF4_9LAMI</name>
<evidence type="ECO:0000313" key="4">
    <source>
        <dbReference type="Proteomes" id="UP001634393"/>
    </source>
</evidence>
<dbReference type="PANTHER" id="PTHR33701:SF3">
    <property type="entry name" value="TRANSCRIPTIONAL REGULATOR ATRX"/>
    <property type="match status" value="1"/>
</dbReference>
<keyword evidence="4" id="KW-1185">Reference proteome</keyword>
<dbReference type="EMBL" id="JBJXBP010000003">
    <property type="protein sequence ID" value="KAL3838220.1"/>
    <property type="molecule type" value="Genomic_DNA"/>
</dbReference>
<feature type="coiled-coil region" evidence="1">
    <location>
        <begin position="39"/>
        <end position="73"/>
    </location>
</feature>
<sequence length="566" mass="63535">MESSVNEDQEQRINTGMEDSNAMTIDFLRARLLSERSVSKTARQRADELSKRVAELEEQLKFVSLQRKKAEKATSDVLAILENRGISDFSEGFDSCSDQDENPHEFEVHKKDSSTNMRVNKNEMEAYSSSELEYSPSIGRTLSWKSSKDSQYSLEKKKYMESVRRRASFASSGSSSKRVGKSCRRIRRRETKDGPEIVACSRNVSNCSDTEPYELRESAGYDNEKNPLENRISGSNNEDMESALRHQAKLIGQYEAEEKAQRDWEEKFRENNSGTQDSCDPGNHSDVTEERYEIKSPEPLSTSETLNSNNNQETKQEPSKAQPSLPVLQDEKPSGTIACESSAASEFSFPTSKNNNELELSRTHHENELALLPQETSNNLGSVLEALQQAKLSLNQKLNSSAPVITPNSESHNVDKFRVPFSPGLFRLPTENQFSSELYVDSRSASFGQSSSFANIPTEMTTSRFVSEPFLDVGNAHSGALYRTSPARPLTTGIGSGDLPQRSMSHIYTNPVLFSDTNSYPFLPNVTPRLPFNEGTSRTFRSSETGLPHVTRLSSYDDFVRTNMKR</sequence>
<feature type="compositionally biased region" description="Basic and acidic residues" evidence="2">
    <location>
        <begin position="256"/>
        <end position="270"/>
    </location>
</feature>
<comment type="caution">
    <text evidence="3">The sequence shown here is derived from an EMBL/GenBank/DDBJ whole genome shotgun (WGS) entry which is preliminary data.</text>
</comment>
<evidence type="ECO:0000256" key="2">
    <source>
        <dbReference type="SAM" id="MobiDB-lite"/>
    </source>
</evidence>
<dbReference type="Proteomes" id="UP001634393">
    <property type="component" value="Unassembled WGS sequence"/>
</dbReference>
<feature type="compositionally biased region" description="Basic and acidic residues" evidence="2">
    <location>
        <begin position="286"/>
        <end position="296"/>
    </location>
</feature>
<accession>A0ABD3TMF4</accession>
<keyword evidence="1" id="KW-0175">Coiled coil</keyword>
<evidence type="ECO:0000313" key="3">
    <source>
        <dbReference type="EMBL" id="KAL3838220.1"/>
    </source>
</evidence>
<dbReference type="AlphaFoldDB" id="A0ABD3TMF4"/>
<gene>
    <name evidence="3" type="ORF">ACJIZ3_022811</name>
</gene>
<evidence type="ECO:0000256" key="1">
    <source>
        <dbReference type="SAM" id="Coils"/>
    </source>
</evidence>